<accession>A0A165GG46</accession>
<dbReference type="AlphaFoldDB" id="A0A165GG46"/>
<feature type="region of interest" description="Disordered" evidence="1">
    <location>
        <begin position="133"/>
        <end position="152"/>
    </location>
</feature>
<dbReference type="Proteomes" id="UP000076871">
    <property type="component" value="Unassembled WGS sequence"/>
</dbReference>
<evidence type="ECO:0000313" key="2">
    <source>
        <dbReference type="EMBL" id="KZT10301.1"/>
    </source>
</evidence>
<evidence type="ECO:0000313" key="3">
    <source>
        <dbReference type="Proteomes" id="UP000076871"/>
    </source>
</evidence>
<reference evidence="2 3" key="1">
    <citation type="journal article" date="2016" name="Mol. Biol. Evol.">
        <title>Comparative Genomics of Early-Diverging Mushroom-Forming Fungi Provides Insights into the Origins of Lignocellulose Decay Capabilities.</title>
        <authorList>
            <person name="Nagy L.G."/>
            <person name="Riley R."/>
            <person name="Tritt A."/>
            <person name="Adam C."/>
            <person name="Daum C."/>
            <person name="Floudas D."/>
            <person name="Sun H."/>
            <person name="Yadav J.S."/>
            <person name="Pangilinan J."/>
            <person name="Larsson K.H."/>
            <person name="Matsuura K."/>
            <person name="Barry K."/>
            <person name="Labutti K."/>
            <person name="Kuo R."/>
            <person name="Ohm R.A."/>
            <person name="Bhattacharya S.S."/>
            <person name="Shirouzu T."/>
            <person name="Yoshinaga Y."/>
            <person name="Martin F.M."/>
            <person name="Grigoriev I.V."/>
            <person name="Hibbett D.S."/>
        </authorList>
    </citation>
    <scope>NUCLEOTIDE SEQUENCE [LARGE SCALE GENOMIC DNA]</scope>
    <source>
        <strain evidence="2 3">93-53</strain>
    </source>
</reference>
<dbReference type="EMBL" id="KV427609">
    <property type="protein sequence ID" value="KZT10301.1"/>
    <property type="molecule type" value="Genomic_DNA"/>
</dbReference>
<evidence type="ECO:0000256" key="1">
    <source>
        <dbReference type="SAM" id="MobiDB-lite"/>
    </source>
</evidence>
<dbReference type="RefSeq" id="XP_040768041.1">
    <property type="nucleotide sequence ID" value="XM_040906839.1"/>
</dbReference>
<dbReference type="GeneID" id="63823868"/>
<dbReference type="InParanoid" id="A0A165GG46"/>
<keyword evidence="3" id="KW-1185">Reference proteome</keyword>
<proteinExistence type="predicted"/>
<protein>
    <submittedName>
        <fullName evidence="2">Uncharacterized protein</fullName>
    </submittedName>
</protein>
<gene>
    <name evidence="2" type="ORF">LAESUDRAFT_711527</name>
</gene>
<organism evidence="2 3">
    <name type="scientific">Laetiporus sulphureus 93-53</name>
    <dbReference type="NCBI Taxonomy" id="1314785"/>
    <lineage>
        <taxon>Eukaryota</taxon>
        <taxon>Fungi</taxon>
        <taxon>Dikarya</taxon>
        <taxon>Basidiomycota</taxon>
        <taxon>Agaricomycotina</taxon>
        <taxon>Agaricomycetes</taxon>
        <taxon>Polyporales</taxon>
        <taxon>Laetiporus</taxon>
    </lineage>
</organism>
<sequence length="224" mass="23821">MPVKFMSKAGMSNSLAESADSLGIAPNSGSSSSGIPAFKPVRCSAFPARPTDTLLSTADWSLAGYPVKMSARSVGEVVLITRIRQSLIPTRASLSHARDKPANQASSSPILANSAVVDSFADPQRACMRDPRSVVANQPSDEKPLGDRPSSVTGERPVLFFLEDLSAEGTTSHLKYHHFGGLKLPWAKSNRGTCQWQDGEGCQPCGRCVDYASFGKLFATCEAA</sequence>
<name>A0A165GG46_9APHY</name>